<sequence>MNCPPARIRLGRAGTRCGPRNRRQGWDVGTLEEILLELSRGEGLPDSAVLDMIAVQRSLHPRASLLYWAVVDYGRPSTEGRLFVFDTLEASVQRFLVAHGRGRDADANLLRAGTFSNEPGSDASSLGVCRASETYFGSQGLSLWLDGLERSNSNMRRRNLVMYGSPQVTPQYMAEHGILWRSDGSLAVEPQYSVGLINMLQGGSYINCIRSRR</sequence>
<evidence type="ECO:0000313" key="2">
    <source>
        <dbReference type="Proteomes" id="UP000196342"/>
    </source>
</evidence>
<gene>
    <name evidence="1" type="ORF">CBW21_21410</name>
</gene>
<dbReference type="Proteomes" id="UP000196342">
    <property type="component" value="Unassembled WGS sequence"/>
</dbReference>
<organism evidence="1 2">
    <name type="scientific">Chromobacterium violaceum</name>
    <dbReference type="NCBI Taxonomy" id="536"/>
    <lineage>
        <taxon>Bacteria</taxon>
        <taxon>Pseudomonadati</taxon>
        <taxon>Pseudomonadota</taxon>
        <taxon>Betaproteobacteria</taxon>
        <taxon>Neisseriales</taxon>
        <taxon>Chromobacteriaceae</taxon>
        <taxon>Chromobacterium</taxon>
    </lineage>
</organism>
<dbReference type="EMBL" id="NHOO01000027">
    <property type="protein sequence ID" value="OVE45813.1"/>
    <property type="molecule type" value="Genomic_DNA"/>
</dbReference>
<protein>
    <submittedName>
        <fullName evidence="1">Uncharacterized protein</fullName>
    </submittedName>
</protein>
<comment type="caution">
    <text evidence="1">The sequence shown here is derived from an EMBL/GenBank/DDBJ whole genome shotgun (WGS) entry which is preliminary data.</text>
</comment>
<dbReference type="PANTHER" id="PTHR38477:SF1">
    <property type="entry name" value="MUREIN L,D-TRANSPEPTIDASE CATALYTIC DOMAIN FAMILY PROTEIN"/>
    <property type="match status" value="1"/>
</dbReference>
<proteinExistence type="predicted"/>
<dbReference type="Pfam" id="PF13645">
    <property type="entry name" value="YkuD_2"/>
    <property type="match status" value="1"/>
</dbReference>
<evidence type="ECO:0000313" key="1">
    <source>
        <dbReference type="EMBL" id="OVE45813.1"/>
    </source>
</evidence>
<name>A0A202B2R6_CHRVL</name>
<dbReference type="AlphaFoldDB" id="A0A202B2R6"/>
<dbReference type="InterPro" id="IPR032676">
    <property type="entry name" value="YkuD_2"/>
</dbReference>
<dbReference type="PANTHER" id="PTHR38477">
    <property type="entry name" value="HYPOTHETICAL EXPORTED PROTEIN"/>
    <property type="match status" value="1"/>
</dbReference>
<keyword evidence="2" id="KW-1185">Reference proteome</keyword>
<accession>A0A202B2R6</accession>
<reference evidence="1 2" key="1">
    <citation type="submission" date="2017-05" db="EMBL/GenBank/DDBJ databases">
        <title>Chromobacterium violaceum GHPS1 isolated from Hydrocarbon polluted soil in French Guiana display an awesome secondary metabolite arsenal and a battery of drug and heavy-metal-resistance and detoxification of xenobiotics proteins.</title>
        <authorList>
            <person name="Belbahri L."/>
        </authorList>
    </citation>
    <scope>NUCLEOTIDE SEQUENCE [LARGE SCALE GENOMIC DNA]</scope>
    <source>
        <strain evidence="1 2">GHPS1</strain>
    </source>
</reference>